<evidence type="ECO:0000313" key="8">
    <source>
        <dbReference type="EMBL" id="AZG47487.1"/>
    </source>
</evidence>
<accession>A0A3G8JQW4</accession>
<name>A0A3G8JQW4_9ACTN</name>
<dbReference type="InterPro" id="IPR052053">
    <property type="entry name" value="IM_YidH-like"/>
</dbReference>
<dbReference type="Proteomes" id="UP000271469">
    <property type="component" value="Chromosome"/>
</dbReference>
<dbReference type="AlphaFoldDB" id="A0A3G8JQW4"/>
<keyword evidence="3 6" id="KW-0812">Transmembrane</keyword>
<dbReference type="EMBL" id="CP033972">
    <property type="protein sequence ID" value="AZG47487.1"/>
    <property type="molecule type" value="Genomic_DNA"/>
</dbReference>
<dbReference type="KEGG" id="gom:D7316_04098"/>
<dbReference type="Pfam" id="PF02656">
    <property type="entry name" value="DUF202"/>
    <property type="match status" value="1"/>
</dbReference>
<organism evidence="8 9">
    <name type="scientific">Gordonia insulae</name>
    <dbReference type="NCBI Taxonomy" id="2420509"/>
    <lineage>
        <taxon>Bacteria</taxon>
        <taxon>Bacillati</taxon>
        <taxon>Actinomycetota</taxon>
        <taxon>Actinomycetes</taxon>
        <taxon>Mycobacteriales</taxon>
        <taxon>Gordoniaceae</taxon>
        <taxon>Gordonia</taxon>
    </lineage>
</organism>
<comment type="subcellular location">
    <subcellularLocation>
        <location evidence="1">Cell membrane</location>
        <topology evidence="1">Multi-pass membrane protein</topology>
    </subcellularLocation>
</comment>
<evidence type="ECO:0000256" key="6">
    <source>
        <dbReference type="SAM" id="Phobius"/>
    </source>
</evidence>
<evidence type="ECO:0000256" key="5">
    <source>
        <dbReference type="ARBA" id="ARBA00023136"/>
    </source>
</evidence>
<proteinExistence type="predicted"/>
<evidence type="ECO:0000256" key="1">
    <source>
        <dbReference type="ARBA" id="ARBA00004651"/>
    </source>
</evidence>
<protein>
    <submittedName>
        <fullName evidence="8">Inner membrane protein YidH</fullName>
    </submittedName>
</protein>
<sequence>MPGGVDARFTLAAERTVLAWVRTALGFMAAGVAVVYVAGDIEHPILETALGLIMVALGCVIALLGAWRWRQTSLALREGGEMPGPAHVTFLIVGIVVVAVAIAVVIVIQT</sequence>
<feature type="transmembrane region" description="Helical" evidence="6">
    <location>
        <begin position="20"/>
        <end position="38"/>
    </location>
</feature>
<keyword evidence="2" id="KW-1003">Cell membrane</keyword>
<feature type="transmembrane region" description="Helical" evidence="6">
    <location>
        <begin position="87"/>
        <end position="108"/>
    </location>
</feature>
<keyword evidence="4 6" id="KW-1133">Transmembrane helix</keyword>
<dbReference type="InterPro" id="IPR003807">
    <property type="entry name" value="DUF202"/>
</dbReference>
<gene>
    <name evidence="8" type="primary">yidH_3</name>
    <name evidence="8" type="ORF">D7316_04098</name>
</gene>
<dbReference type="PANTHER" id="PTHR34187">
    <property type="entry name" value="FGR18P"/>
    <property type="match status" value="1"/>
</dbReference>
<keyword evidence="5 6" id="KW-0472">Membrane</keyword>
<dbReference type="RefSeq" id="WP_232016994.1">
    <property type="nucleotide sequence ID" value="NZ_CP033972.1"/>
</dbReference>
<dbReference type="GO" id="GO:0005886">
    <property type="term" value="C:plasma membrane"/>
    <property type="evidence" value="ECO:0007669"/>
    <property type="project" value="UniProtKB-SubCell"/>
</dbReference>
<reference evidence="8 9" key="1">
    <citation type="submission" date="2018-11" db="EMBL/GenBank/DDBJ databases">
        <title>Gordonia insulae sp. nov., isolated from an island soil.</title>
        <authorList>
            <person name="Kim Y.S."/>
            <person name="Kim S.B."/>
        </authorList>
    </citation>
    <scope>NUCLEOTIDE SEQUENCE [LARGE SCALE GENOMIC DNA]</scope>
    <source>
        <strain evidence="8 9">MMS17-SY073</strain>
    </source>
</reference>
<evidence type="ECO:0000256" key="3">
    <source>
        <dbReference type="ARBA" id="ARBA00022692"/>
    </source>
</evidence>
<keyword evidence="9" id="KW-1185">Reference proteome</keyword>
<dbReference type="PANTHER" id="PTHR34187:SF2">
    <property type="entry name" value="DUF202 DOMAIN-CONTAINING PROTEIN"/>
    <property type="match status" value="1"/>
</dbReference>
<feature type="domain" description="DUF202" evidence="7">
    <location>
        <begin position="8"/>
        <end position="73"/>
    </location>
</feature>
<evidence type="ECO:0000259" key="7">
    <source>
        <dbReference type="Pfam" id="PF02656"/>
    </source>
</evidence>
<feature type="transmembrane region" description="Helical" evidence="6">
    <location>
        <begin position="45"/>
        <end position="67"/>
    </location>
</feature>
<evidence type="ECO:0000256" key="4">
    <source>
        <dbReference type="ARBA" id="ARBA00022989"/>
    </source>
</evidence>
<evidence type="ECO:0000313" key="9">
    <source>
        <dbReference type="Proteomes" id="UP000271469"/>
    </source>
</evidence>
<evidence type="ECO:0000256" key="2">
    <source>
        <dbReference type="ARBA" id="ARBA00022475"/>
    </source>
</evidence>